<gene>
    <name evidence="2" type="ordered locus">TKWG_14110</name>
</gene>
<keyword evidence="3" id="KW-1185">Reference proteome</keyword>
<dbReference type="EMBL" id="CP003555">
    <property type="protein sequence ID" value="AFK62900.1"/>
    <property type="molecule type" value="Genomic_DNA"/>
</dbReference>
<evidence type="ECO:0000313" key="3">
    <source>
        <dbReference type="Proteomes" id="UP000005267"/>
    </source>
</evidence>
<dbReference type="AlphaFoldDB" id="I3UD12"/>
<feature type="region of interest" description="Disordered" evidence="1">
    <location>
        <begin position="34"/>
        <end position="67"/>
    </location>
</feature>
<feature type="region of interest" description="Disordered" evidence="1">
    <location>
        <begin position="1"/>
        <end position="20"/>
    </location>
</feature>
<protein>
    <submittedName>
        <fullName evidence="2">Uncharacterized protein</fullName>
    </submittedName>
</protein>
<dbReference type="STRING" id="1036672.TKWG_14110"/>
<proteinExistence type="predicted"/>
<accession>I3UD12</accession>
<sequence>MLTESNKRLSDDKAWMQSTRDKLAQADKTLDEAFTKLKGSADQQTGKPSSEGASSKPAASSKDKPKG</sequence>
<feature type="compositionally biased region" description="Low complexity" evidence="1">
    <location>
        <begin position="46"/>
        <end position="60"/>
    </location>
</feature>
<dbReference type="KEGG" id="aka:TKWG_14110"/>
<organism evidence="2 3">
    <name type="scientific">Advenella kashmirensis (strain DSM 17095 / LMG 22695 / WT001)</name>
    <name type="common">Tetrathiobacter kashmirensis</name>
    <dbReference type="NCBI Taxonomy" id="1036672"/>
    <lineage>
        <taxon>Bacteria</taxon>
        <taxon>Pseudomonadati</taxon>
        <taxon>Pseudomonadota</taxon>
        <taxon>Betaproteobacteria</taxon>
        <taxon>Burkholderiales</taxon>
        <taxon>Alcaligenaceae</taxon>
    </lineage>
</organism>
<reference evidence="2 3" key="1">
    <citation type="journal article" date="2011" name="J. Bacteriol.">
        <title>Whole-genome shotgun sequencing of the sulfur-oxidizing chemoautotroph Tetrathiobacter kashmirensis.</title>
        <authorList>
            <person name="Ghosh W."/>
            <person name="George A."/>
            <person name="Agarwal A."/>
            <person name="Raj P."/>
            <person name="Alam M."/>
            <person name="Pyne P."/>
            <person name="Das Gupta S.K."/>
        </authorList>
    </citation>
    <scope>NUCLEOTIDE SEQUENCE [LARGE SCALE GENOMIC DNA]</scope>
    <source>
        <strain evidence="2 3">WT001</strain>
    </source>
</reference>
<dbReference type="RefSeq" id="WP_014750991.1">
    <property type="nucleotide sequence ID" value="NC_017964.1"/>
</dbReference>
<name>I3UD12_ADVKW</name>
<dbReference type="Proteomes" id="UP000005267">
    <property type="component" value="Chromosome"/>
</dbReference>
<dbReference type="HOGENOM" id="CLU_2802793_0_0_4"/>
<reference evidence="3" key="2">
    <citation type="journal article" date="2013" name="PLoS ONE">
        <title>Genome implosion elicits host-confinement in Alcaligenaceae: evidence from the comparative genomics of Tetrathiobacter kashmirensis, a pathogen in the making.</title>
        <authorList>
            <person name="Ghosh W."/>
            <person name="Alam M."/>
            <person name="Roy C."/>
            <person name="Pyne P."/>
            <person name="George A."/>
            <person name="Chakraborty R."/>
            <person name="Majumder S."/>
            <person name="Agarwal A."/>
            <person name="Chakraborty S."/>
            <person name="Majumdar S."/>
            <person name="Gupta S.K."/>
        </authorList>
    </citation>
    <scope>NUCLEOTIDE SEQUENCE [LARGE SCALE GENOMIC DNA]</scope>
    <source>
        <strain evidence="3">WT001</strain>
    </source>
</reference>
<evidence type="ECO:0000256" key="1">
    <source>
        <dbReference type="SAM" id="MobiDB-lite"/>
    </source>
</evidence>
<evidence type="ECO:0000313" key="2">
    <source>
        <dbReference type="EMBL" id="AFK62900.1"/>
    </source>
</evidence>